<dbReference type="AlphaFoldDB" id="A0A9N9DS10"/>
<feature type="non-terminal residue" evidence="3">
    <location>
        <position position="1"/>
    </location>
</feature>
<organism evidence="3 4">
    <name type="scientific">Paraglomus occultum</name>
    <dbReference type="NCBI Taxonomy" id="144539"/>
    <lineage>
        <taxon>Eukaryota</taxon>
        <taxon>Fungi</taxon>
        <taxon>Fungi incertae sedis</taxon>
        <taxon>Mucoromycota</taxon>
        <taxon>Glomeromycotina</taxon>
        <taxon>Glomeromycetes</taxon>
        <taxon>Paraglomerales</taxon>
        <taxon>Paraglomeraceae</taxon>
        <taxon>Paraglomus</taxon>
    </lineage>
</organism>
<evidence type="ECO:0000313" key="3">
    <source>
        <dbReference type="EMBL" id="CAG8648823.1"/>
    </source>
</evidence>
<protein>
    <submittedName>
        <fullName evidence="3">4659_t:CDS:1</fullName>
    </submittedName>
</protein>
<dbReference type="OrthoDB" id="2400221at2759"/>
<dbReference type="Gene3D" id="2.60.40.10">
    <property type="entry name" value="Immunoglobulins"/>
    <property type="match status" value="1"/>
</dbReference>
<dbReference type="SUPFAM" id="SSF49452">
    <property type="entry name" value="Starch-binding domain-like"/>
    <property type="match status" value="1"/>
</dbReference>
<feature type="non-terminal residue" evidence="3">
    <location>
        <position position="727"/>
    </location>
</feature>
<dbReference type="Pfam" id="PF00686">
    <property type="entry name" value="CBM_20"/>
    <property type="match status" value="1"/>
</dbReference>
<feature type="domain" description="CBM20" evidence="2">
    <location>
        <begin position="170"/>
        <end position="248"/>
    </location>
</feature>
<proteinExistence type="predicted"/>
<dbReference type="InterPro" id="IPR002044">
    <property type="entry name" value="CBM20"/>
</dbReference>
<gene>
    <name evidence="3" type="ORF">POCULU_LOCUS9835</name>
</gene>
<dbReference type="Proteomes" id="UP000789572">
    <property type="component" value="Unassembled WGS sequence"/>
</dbReference>
<evidence type="ECO:0000313" key="4">
    <source>
        <dbReference type="Proteomes" id="UP000789572"/>
    </source>
</evidence>
<sequence>VEDLCVKWELSGNRARIGYFGSCHQHGTGMEKDVYRRSLAAGSNRIARGANEQAKQVVWETRNARQKDSRSDGLNTEGNVMSHEYDEKRTNKSKIRKISTGALKDVPNIADLIENDDDDQPVQSYAEVASGNGKPAKTGKPSDIYGNKDIKKKRSRPILPRYQNSDEVVTTFHVHMPKLKDIEVYVFGSIDELGSWGEAKVCLRRYKESNYWYSDPVRIPTHRFAFAQKISYKYVIISKGGGFLRQLWNNSAFMTFEGYDGRDNRELDPEENQYDIWKRNYKYSLHERDIYKSFCFPTQIFETITEANFKAKLMDYLRVFKKYRDLCQKTVDVEFISNHAYDTSQDAQRVFLCILLGMLAKNSHYGSEVRLNDTFPSADLLNSLSFIDGDDTLLKDVVDLLSHAVRVLVRHNWDTSDSFEWMGMFEVAAFIDPKYSFLDSVRRRELNSDQSDRFCKCLVEQKLNMERETDIQYIRLVRSFIDIAANIRILVFLWKEMIRPEMKTNEALKQNWMARLNEIIKTDNATRLRVHLDELPDDLDIEFSSLFIKSIIDLLNGQRSKWDRDNVKEFVALFEDDRLLWTSEDRMKVLNSVSTSRNMEILDVFVELLRIVLDKIHLDAKMNARLGEYCTQWFERVISQIKELRKSSRANGYNYVYTVYKRLSTIYPILEDRRTIKNELFNIADEQIAPFEEAQIYAAVKDIGNLQVKEILKSFNAIVQRKLGQSS</sequence>
<dbReference type="InterPro" id="IPR013783">
    <property type="entry name" value="Ig-like_fold"/>
</dbReference>
<evidence type="ECO:0000259" key="2">
    <source>
        <dbReference type="Pfam" id="PF00686"/>
    </source>
</evidence>
<reference evidence="3" key="1">
    <citation type="submission" date="2021-06" db="EMBL/GenBank/DDBJ databases">
        <authorList>
            <person name="Kallberg Y."/>
            <person name="Tangrot J."/>
            <person name="Rosling A."/>
        </authorList>
    </citation>
    <scope>NUCLEOTIDE SEQUENCE</scope>
    <source>
        <strain evidence="3">IA702</strain>
    </source>
</reference>
<feature type="region of interest" description="Disordered" evidence="1">
    <location>
        <begin position="127"/>
        <end position="148"/>
    </location>
</feature>
<dbReference type="InterPro" id="IPR013784">
    <property type="entry name" value="Carb-bd-like_fold"/>
</dbReference>
<dbReference type="GO" id="GO:2001070">
    <property type="term" value="F:starch binding"/>
    <property type="evidence" value="ECO:0007669"/>
    <property type="project" value="InterPro"/>
</dbReference>
<keyword evidence="4" id="KW-1185">Reference proteome</keyword>
<evidence type="ECO:0000256" key="1">
    <source>
        <dbReference type="SAM" id="MobiDB-lite"/>
    </source>
</evidence>
<accession>A0A9N9DS10</accession>
<feature type="region of interest" description="Disordered" evidence="1">
    <location>
        <begin position="59"/>
        <end position="92"/>
    </location>
</feature>
<name>A0A9N9DS10_9GLOM</name>
<dbReference type="EMBL" id="CAJVPJ010004133">
    <property type="protein sequence ID" value="CAG8648823.1"/>
    <property type="molecule type" value="Genomic_DNA"/>
</dbReference>
<feature type="compositionally biased region" description="Basic and acidic residues" evidence="1">
    <location>
        <begin position="62"/>
        <end position="71"/>
    </location>
</feature>
<comment type="caution">
    <text evidence="3">The sequence shown here is derived from an EMBL/GenBank/DDBJ whole genome shotgun (WGS) entry which is preliminary data.</text>
</comment>